<keyword evidence="1" id="KW-0812">Transmembrane</keyword>
<keyword evidence="1" id="KW-0472">Membrane</keyword>
<dbReference type="Proteomes" id="UP000185753">
    <property type="component" value="Unassembled WGS sequence"/>
</dbReference>
<evidence type="ECO:0000313" key="2">
    <source>
        <dbReference type="EMBL" id="OBX28203.1"/>
    </source>
</evidence>
<name>A0A1A7R9Q1_9GAMM</name>
<proteinExistence type="predicted"/>
<feature type="transmembrane region" description="Helical" evidence="1">
    <location>
        <begin position="96"/>
        <end position="114"/>
    </location>
</feature>
<dbReference type="OrthoDB" id="6712326at2"/>
<feature type="transmembrane region" description="Helical" evidence="1">
    <location>
        <begin position="68"/>
        <end position="90"/>
    </location>
</feature>
<dbReference type="STRING" id="1443941.A9J31_06475"/>
<evidence type="ECO:0000313" key="3">
    <source>
        <dbReference type="Proteomes" id="UP000185753"/>
    </source>
</evidence>
<reference evidence="3" key="1">
    <citation type="submission" date="2016-06" db="EMBL/GenBank/DDBJ databases">
        <authorList>
            <person name="Radolfova-Krizova L."/>
            <person name="Nemec A."/>
        </authorList>
    </citation>
    <scope>NUCLEOTIDE SEQUENCE [LARGE SCALE GENOMIC DNA]</scope>
    <source>
        <strain evidence="3">ANC 4275</strain>
    </source>
</reference>
<organism evidence="2 3">
    <name type="scientific">Acinetobacter gandensis</name>
    <dbReference type="NCBI Taxonomy" id="1443941"/>
    <lineage>
        <taxon>Bacteria</taxon>
        <taxon>Pseudomonadati</taxon>
        <taxon>Pseudomonadota</taxon>
        <taxon>Gammaproteobacteria</taxon>
        <taxon>Moraxellales</taxon>
        <taxon>Moraxellaceae</taxon>
        <taxon>Acinetobacter</taxon>
    </lineage>
</organism>
<dbReference type="EMBL" id="LZDS01000026">
    <property type="protein sequence ID" value="OBX28203.1"/>
    <property type="molecule type" value="Genomic_DNA"/>
</dbReference>
<dbReference type="RefSeq" id="WP_067765387.1">
    <property type="nucleotide sequence ID" value="NZ_JBLZYA010000011.1"/>
</dbReference>
<keyword evidence="1" id="KW-1133">Transmembrane helix</keyword>
<accession>A0A1A7R9Q1</accession>
<sequence>MINSSPPEAVVTQVTNSAPSKIKSAPSLLVYRLMIFYRFALAMIGGYVLAMLSAIVIADYFQEDRGSAAMSATLIAFLLWACAFIWVFMVNKTSKATLGIVIPTLCLYIIYKMLGS</sequence>
<dbReference type="AlphaFoldDB" id="A0A1A7R9Q1"/>
<comment type="caution">
    <text evidence="2">The sequence shown here is derived from an EMBL/GenBank/DDBJ whole genome shotgun (WGS) entry which is preliminary data.</text>
</comment>
<gene>
    <name evidence="2" type="ORF">A9J31_06475</name>
</gene>
<feature type="transmembrane region" description="Helical" evidence="1">
    <location>
        <begin position="35"/>
        <end position="61"/>
    </location>
</feature>
<evidence type="ECO:0000256" key="1">
    <source>
        <dbReference type="SAM" id="Phobius"/>
    </source>
</evidence>
<evidence type="ECO:0008006" key="4">
    <source>
        <dbReference type="Google" id="ProtNLM"/>
    </source>
</evidence>
<keyword evidence="3" id="KW-1185">Reference proteome</keyword>
<protein>
    <recommendedName>
        <fullName evidence="4">Iron transporter</fullName>
    </recommendedName>
</protein>